<evidence type="ECO:0000313" key="5">
    <source>
        <dbReference type="EMBL" id="SFU57346.1"/>
    </source>
</evidence>
<dbReference type="InterPro" id="IPR016195">
    <property type="entry name" value="Pol/histidinol_Pase-like"/>
</dbReference>
<dbReference type="SUPFAM" id="SSF89550">
    <property type="entry name" value="PHP domain-like"/>
    <property type="match status" value="1"/>
</dbReference>
<evidence type="ECO:0000256" key="1">
    <source>
        <dbReference type="ARBA" id="ARBA00005750"/>
    </source>
</evidence>
<comment type="catalytic activity">
    <reaction evidence="4">
        <text>O-phospho-L-tyrosyl-[protein] + H2O = L-tyrosyl-[protein] + phosphate</text>
        <dbReference type="Rhea" id="RHEA:10684"/>
        <dbReference type="Rhea" id="RHEA-COMP:10136"/>
        <dbReference type="Rhea" id="RHEA-COMP:20101"/>
        <dbReference type="ChEBI" id="CHEBI:15377"/>
        <dbReference type="ChEBI" id="CHEBI:43474"/>
        <dbReference type="ChEBI" id="CHEBI:46858"/>
        <dbReference type="ChEBI" id="CHEBI:61978"/>
        <dbReference type="EC" id="3.1.3.48"/>
    </reaction>
</comment>
<dbReference type="STRING" id="1224947.SAMN05216480_1082"/>
<keyword evidence="3" id="KW-0378">Hydrolase</keyword>
<dbReference type="RefSeq" id="WP_093025238.1">
    <property type="nucleotide sequence ID" value="NZ_FPBK01000008.1"/>
</dbReference>
<dbReference type="AlphaFoldDB" id="A0A1I7HA23"/>
<dbReference type="Proteomes" id="UP000199138">
    <property type="component" value="Unassembled WGS sequence"/>
</dbReference>
<dbReference type="OrthoDB" id="9788539at2"/>
<gene>
    <name evidence="5" type="ORF">SAMN05216480_1082</name>
</gene>
<accession>A0A1I7HA23</accession>
<evidence type="ECO:0000313" key="6">
    <source>
        <dbReference type="Proteomes" id="UP000199138"/>
    </source>
</evidence>
<protein>
    <recommendedName>
        <fullName evidence="2">protein-tyrosine-phosphatase</fullName>
        <ecNumber evidence="2">3.1.3.48</ecNumber>
    </recommendedName>
</protein>
<dbReference type="PANTHER" id="PTHR39181:SF1">
    <property type="entry name" value="TYROSINE-PROTEIN PHOSPHATASE YWQE"/>
    <property type="match status" value="1"/>
</dbReference>
<comment type="similarity">
    <text evidence="1">Belongs to the metallo-dependent hydrolases superfamily. CpsB/CapC family.</text>
</comment>
<name>A0A1I7HA23_9FLAO</name>
<dbReference type="InterPro" id="IPR016667">
    <property type="entry name" value="Caps_polysacc_synth_CpsB/CapC"/>
</dbReference>
<evidence type="ECO:0000256" key="3">
    <source>
        <dbReference type="ARBA" id="ARBA00022801"/>
    </source>
</evidence>
<evidence type="ECO:0000256" key="4">
    <source>
        <dbReference type="ARBA" id="ARBA00051722"/>
    </source>
</evidence>
<dbReference type="Pfam" id="PF19567">
    <property type="entry name" value="CpsB_CapC"/>
    <property type="match status" value="1"/>
</dbReference>
<dbReference type="PANTHER" id="PTHR39181">
    <property type="entry name" value="TYROSINE-PROTEIN PHOSPHATASE YWQE"/>
    <property type="match status" value="1"/>
</dbReference>
<organism evidence="5 6">
    <name type="scientific">Pustulibacterium marinum</name>
    <dbReference type="NCBI Taxonomy" id="1224947"/>
    <lineage>
        <taxon>Bacteria</taxon>
        <taxon>Pseudomonadati</taxon>
        <taxon>Bacteroidota</taxon>
        <taxon>Flavobacteriia</taxon>
        <taxon>Flavobacteriales</taxon>
        <taxon>Flavobacteriaceae</taxon>
        <taxon>Pustulibacterium</taxon>
    </lineage>
</organism>
<dbReference type="EC" id="3.1.3.48" evidence="2"/>
<dbReference type="Gene3D" id="3.20.20.140">
    <property type="entry name" value="Metal-dependent hydrolases"/>
    <property type="match status" value="1"/>
</dbReference>
<sequence>MFFSFGKKPILKELIPSGYIDIHSHVLPGIDDGSDSVETSEELLNGMKELGFSKIIGTPHTLPNVWENTSETILKAYDLLKNTKQDLAVSVQLKASSEYFLDSNFLEKTLEANDIIPLKDKYILVELSYMNPPINLREILYAIQLKGYKPVMAHPERYLYYHNDFSQYEMLKEAGCLLQMNMLSGIGYYGRSVAEAADKLLKNQMIDFTGSDIHHMRHVKSFKSKLMIKSHKQLQKAMESNALFH</sequence>
<proteinExistence type="inferred from homology"/>
<dbReference type="GO" id="GO:0004725">
    <property type="term" value="F:protein tyrosine phosphatase activity"/>
    <property type="evidence" value="ECO:0007669"/>
    <property type="project" value="UniProtKB-EC"/>
</dbReference>
<keyword evidence="6" id="KW-1185">Reference proteome</keyword>
<dbReference type="PIRSF" id="PIRSF016557">
    <property type="entry name" value="Caps_synth_CpsB"/>
    <property type="match status" value="1"/>
</dbReference>
<evidence type="ECO:0000256" key="2">
    <source>
        <dbReference type="ARBA" id="ARBA00013064"/>
    </source>
</evidence>
<dbReference type="GO" id="GO:0030145">
    <property type="term" value="F:manganese ion binding"/>
    <property type="evidence" value="ECO:0007669"/>
    <property type="project" value="InterPro"/>
</dbReference>
<dbReference type="EMBL" id="FPBK01000008">
    <property type="protein sequence ID" value="SFU57346.1"/>
    <property type="molecule type" value="Genomic_DNA"/>
</dbReference>
<reference evidence="5 6" key="1">
    <citation type="submission" date="2016-10" db="EMBL/GenBank/DDBJ databases">
        <authorList>
            <person name="de Groot N.N."/>
        </authorList>
    </citation>
    <scope>NUCLEOTIDE SEQUENCE [LARGE SCALE GENOMIC DNA]</scope>
    <source>
        <strain evidence="5 6">CGMCC 1.12333</strain>
    </source>
</reference>